<evidence type="ECO:0000256" key="2">
    <source>
        <dbReference type="ARBA" id="ARBA00022475"/>
    </source>
</evidence>
<dbReference type="EMBL" id="FUYR01000002">
    <property type="protein sequence ID" value="SKB72635.1"/>
    <property type="molecule type" value="Genomic_DNA"/>
</dbReference>
<feature type="transmembrane region" description="Helical" evidence="6">
    <location>
        <begin position="184"/>
        <end position="209"/>
    </location>
</feature>
<keyword evidence="2" id="KW-1003">Cell membrane</keyword>
<feature type="transmembrane region" description="Helical" evidence="6">
    <location>
        <begin position="139"/>
        <end position="172"/>
    </location>
</feature>
<dbReference type="STRING" id="572036.SAMN05661099_2424"/>
<keyword evidence="4 6" id="KW-1133">Transmembrane helix</keyword>
<accession>A0A1T5DLS8</accession>
<evidence type="ECO:0000256" key="5">
    <source>
        <dbReference type="ARBA" id="ARBA00023136"/>
    </source>
</evidence>
<dbReference type="NCBIfam" id="TIGR00765">
    <property type="entry name" value="yihY_not_rbn"/>
    <property type="match status" value="1"/>
</dbReference>
<dbReference type="PANTHER" id="PTHR30213">
    <property type="entry name" value="INNER MEMBRANE PROTEIN YHJD"/>
    <property type="match status" value="1"/>
</dbReference>
<feature type="transmembrane region" description="Helical" evidence="6">
    <location>
        <begin position="98"/>
        <end position="118"/>
    </location>
</feature>
<feature type="transmembrane region" description="Helical" evidence="6">
    <location>
        <begin position="35"/>
        <end position="58"/>
    </location>
</feature>
<keyword evidence="5 6" id="KW-0472">Membrane</keyword>
<dbReference type="OrthoDB" id="9797028at2"/>
<dbReference type="Proteomes" id="UP000189981">
    <property type="component" value="Unassembled WGS sequence"/>
</dbReference>
<dbReference type="RefSeq" id="WP_079702930.1">
    <property type="nucleotide sequence ID" value="NZ_FUYR01000002.1"/>
</dbReference>
<evidence type="ECO:0000256" key="3">
    <source>
        <dbReference type="ARBA" id="ARBA00022692"/>
    </source>
</evidence>
<name>A0A1T5DLS8_9SPHI</name>
<protein>
    <submittedName>
        <fullName evidence="7">Membrane protein</fullName>
    </submittedName>
</protein>
<dbReference type="Pfam" id="PF03631">
    <property type="entry name" value="Virul_fac_BrkB"/>
    <property type="match status" value="1"/>
</dbReference>
<organism evidence="7 8">
    <name type="scientific">Daejeonella lutea</name>
    <dbReference type="NCBI Taxonomy" id="572036"/>
    <lineage>
        <taxon>Bacteria</taxon>
        <taxon>Pseudomonadati</taxon>
        <taxon>Bacteroidota</taxon>
        <taxon>Sphingobacteriia</taxon>
        <taxon>Sphingobacteriales</taxon>
        <taxon>Sphingobacteriaceae</taxon>
        <taxon>Daejeonella</taxon>
    </lineage>
</organism>
<dbReference type="PANTHER" id="PTHR30213:SF1">
    <property type="entry name" value="INNER MEMBRANE PROTEIN YHJD"/>
    <property type="match status" value="1"/>
</dbReference>
<reference evidence="8" key="1">
    <citation type="submission" date="2017-02" db="EMBL/GenBank/DDBJ databases">
        <authorList>
            <person name="Varghese N."/>
            <person name="Submissions S."/>
        </authorList>
    </citation>
    <scope>NUCLEOTIDE SEQUENCE [LARGE SCALE GENOMIC DNA]</scope>
    <source>
        <strain evidence="8">DSM 22385</strain>
    </source>
</reference>
<dbReference type="PIRSF" id="PIRSF035875">
    <property type="entry name" value="RNase_BN"/>
    <property type="match status" value="1"/>
</dbReference>
<keyword evidence="3 6" id="KW-0812">Transmembrane</keyword>
<sequence length="326" mass="36364">MTRKKRFRFNNMGQLLFKAFNAFWDDNALKMSAALAYYTVFAIAPLLLMVVSLAGVIYGREAAQGKIFAELNKFVGSDAAIQIQETIKNISDSQQSTFAFIVGFITLFIGTTGVFVEIQESINQIWRVKAKPKAGWVKLITNRILSFSMVIGLGFLLIVSLIINGIVLALSAKLQIYFPDITLLFINLFNLILTFAVISALFAIIFKFLPDVVIAWKDVRMGAFFTAIMFMMGKFLIGLYIEQVGPGTVYGAAGSIIVILIWVYYTSAILFFGAEFTQVYADCYGGKILPAPYAVHVLHVEEVHKVKVLPPQDHDKTYEGTDKVKK</sequence>
<keyword evidence="8" id="KW-1185">Reference proteome</keyword>
<feature type="transmembrane region" description="Helical" evidence="6">
    <location>
        <begin position="221"/>
        <end position="241"/>
    </location>
</feature>
<feature type="transmembrane region" description="Helical" evidence="6">
    <location>
        <begin position="247"/>
        <end position="265"/>
    </location>
</feature>
<evidence type="ECO:0000256" key="6">
    <source>
        <dbReference type="SAM" id="Phobius"/>
    </source>
</evidence>
<evidence type="ECO:0000256" key="4">
    <source>
        <dbReference type="ARBA" id="ARBA00022989"/>
    </source>
</evidence>
<dbReference type="InterPro" id="IPR017039">
    <property type="entry name" value="Virul_fac_BrkB"/>
</dbReference>
<gene>
    <name evidence="7" type="ORF">SAMN05661099_2424</name>
</gene>
<comment type="subcellular location">
    <subcellularLocation>
        <location evidence="1">Cell membrane</location>
        <topology evidence="1">Multi-pass membrane protein</topology>
    </subcellularLocation>
</comment>
<evidence type="ECO:0000313" key="8">
    <source>
        <dbReference type="Proteomes" id="UP000189981"/>
    </source>
</evidence>
<evidence type="ECO:0000313" key="7">
    <source>
        <dbReference type="EMBL" id="SKB72635.1"/>
    </source>
</evidence>
<proteinExistence type="predicted"/>
<evidence type="ECO:0000256" key="1">
    <source>
        <dbReference type="ARBA" id="ARBA00004651"/>
    </source>
</evidence>
<dbReference type="GO" id="GO:0005886">
    <property type="term" value="C:plasma membrane"/>
    <property type="evidence" value="ECO:0007669"/>
    <property type="project" value="UniProtKB-SubCell"/>
</dbReference>
<dbReference type="AlphaFoldDB" id="A0A1T5DLS8"/>